<dbReference type="EMBL" id="LNQE01001467">
    <property type="protein sequence ID" value="KUG17038.1"/>
    <property type="molecule type" value="Genomic_DNA"/>
</dbReference>
<protein>
    <submittedName>
        <fullName evidence="3">Mobile element protein</fullName>
    </submittedName>
</protein>
<dbReference type="InterPro" id="IPR010095">
    <property type="entry name" value="Cas12f1-like_TNB"/>
</dbReference>
<keyword evidence="1" id="KW-0238">DNA-binding</keyword>
<gene>
    <name evidence="3" type="ORF">ASZ90_013268</name>
</gene>
<dbReference type="GO" id="GO:0003677">
    <property type="term" value="F:DNA binding"/>
    <property type="evidence" value="ECO:0007669"/>
    <property type="project" value="UniProtKB-KW"/>
</dbReference>
<feature type="domain" description="Cas12f1-like TNB" evidence="2">
    <location>
        <begin position="77"/>
        <end position="140"/>
    </location>
</feature>
<name>A0A0W8F8D2_9ZZZZ</name>
<sequence>MKGTRSSRRRCRELQQRLSGKEARYQRQINHEISKAIVTRAQEIPAKIALEDLTGIREGVNQKAGKNHRRRVNGWAFYQLKEFLSYKALAAGVPLVLVDPAYTSQTCHQCGEHGIRNGKSFKCHVCGWSGDADFNGAKNIAFLGRYVDRPGGSEGLPSIKAVLSGLLKAPVFRPE</sequence>
<dbReference type="InterPro" id="IPR051399">
    <property type="entry name" value="RNA-guided_DNA_endo/Transpos"/>
</dbReference>
<evidence type="ECO:0000313" key="3">
    <source>
        <dbReference type="EMBL" id="KUG17038.1"/>
    </source>
</evidence>
<dbReference type="AlphaFoldDB" id="A0A0W8F8D2"/>
<evidence type="ECO:0000256" key="1">
    <source>
        <dbReference type="ARBA" id="ARBA00023125"/>
    </source>
</evidence>
<reference evidence="3" key="1">
    <citation type="journal article" date="2015" name="Proc. Natl. Acad. Sci. U.S.A.">
        <title>Networks of energetic and metabolic interactions define dynamics in microbial communities.</title>
        <authorList>
            <person name="Embree M."/>
            <person name="Liu J.K."/>
            <person name="Al-Bassam M.M."/>
            <person name="Zengler K."/>
        </authorList>
    </citation>
    <scope>NUCLEOTIDE SEQUENCE</scope>
</reference>
<accession>A0A0W8F8D2</accession>
<dbReference type="NCBIfam" id="NF040570">
    <property type="entry name" value="guided_TnpB"/>
    <property type="match status" value="1"/>
</dbReference>
<dbReference type="Pfam" id="PF07282">
    <property type="entry name" value="Cas12f1-like_TNB"/>
    <property type="match status" value="1"/>
</dbReference>
<organism evidence="3">
    <name type="scientific">hydrocarbon metagenome</name>
    <dbReference type="NCBI Taxonomy" id="938273"/>
    <lineage>
        <taxon>unclassified sequences</taxon>
        <taxon>metagenomes</taxon>
        <taxon>ecological metagenomes</taxon>
    </lineage>
</organism>
<dbReference type="PANTHER" id="PTHR30405:SF11">
    <property type="entry name" value="RNA-GUIDED DNA ENDONUCLEASE RV2885C-RELATED"/>
    <property type="match status" value="1"/>
</dbReference>
<comment type="caution">
    <text evidence="3">The sequence shown here is derived from an EMBL/GenBank/DDBJ whole genome shotgun (WGS) entry which is preliminary data.</text>
</comment>
<proteinExistence type="predicted"/>
<evidence type="ECO:0000259" key="2">
    <source>
        <dbReference type="Pfam" id="PF07282"/>
    </source>
</evidence>
<dbReference type="NCBIfam" id="TIGR01766">
    <property type="entry name" value="IS200/IS605 family accessory protein TnpB-like domain"/>
    <property type="match status" value="1"/>
</dbReference>
<dbReference type="PANTHER" id="PTHR30405">
    <property type="entry name" value="TRANSPOSASE"/>
    <property type="match status" value="1"/>
</dbReference>